<protein>
    <submittedName>
        <fullName evidence="1">Uncharacterized protein</fullName>
    </submittedName>
</protein>
<dbReference type="AlphaFoldDB" id="A0A1R3K8B2"/>
<dbReference type="EMBL" id="AWUE01014522">
    <property type="protein sequence ID" value="OMP03335.1"/>
    <property type="molecule type" value="Genomic_DNA"/>
</dbReference>
<accession>A0A1R3K8B2</accession>
<organism evidence="1 2">
    <name type="scientific">Corchorus olitorius</name>
    <dbReference type="NCBI Taxonomy" id="93759"/>
    <lineage>
        <taxon>Eukaryota</taxon>
        <taxon>Viridiplantae</taxon>
        <taxon>Streptophyta</taxon>
        <taxon>Embryophyta</taxon>
        <taxon>Tracheophyta</taxon>
        <taxon>Spermatophyta</taxon>
        <taxon>Magnoliopsida</taxon>
        <taxon>eudicotyledons</taxon>
        <taxon>Gunneridae</taxon>
        <taxon>Pentapetalae</taxon>
        <taxon>rosids</taxon>
        <taxon>malvids</taxon>
        <taxon>Malvales</taxon>
        <taxon>Malvaceae</taxon>
        <taxon>Grewioideae</taxon>
        <taxon>Apeibeae</taxon>
        <taxon>Corchorus</taxon>
    </lineage>
</organism>
<proteinExistence type="predicted"/>
<evidence type="ECO:0000313" key="2">
    <source>
        <dbReference type="Proteomes" id="UP000187203"/>
    </source>
</evidence>
<dbReference type="Proteomes" id="UP000187203">
    <property type="component" value="Unassembled WGS sequence"/>
</dbReference>
<evidence type="ECO:0000313" key="1">
    <source>
        <dbReference type="EMBL" id="OMP03335.1"/>
    </source>
</evidence>
<comment type="caution">
    <text evidence="1">The sequence shown here is derived from an EMBL/GenBank/DDBJ whole genome shotgun (WGS) entry which is preliminary data.</text>
</comment>
<reference evidence="2" key="1">
    <citation type="submission" date="2013-09" db="EMBL/GenBank/DDBJ databases">
        <title>Corchorus olitorius genome sequencing.</title>
        <authorList>
            <person name="Alam M."/>
            <person name="Haque M.S."/>
            <person name="Islam M.S."/>
            <person name="Emdad E.M."/>
            <person name="Islam M.M."/>
            <person name="Ahmed B."/>
            <person name="Halim A."/>
            <person name="Hossen Q.M.M."/>
            <person name="Hossain M.Z."/>
            <person name="Ahmed R."/>
            <person name="Khan M.M."/>
            <person name="Islam R."/>
            <person name="Rashid M.M."/>
            <person name="Khan S.A."/>
            <person name="Rahman M.S."/>
            <person name="Alam M."/>
            <person name="Yahiya A.S."/>
            <person name="Khan M.S."/>
            <person name="Azam M.S."/>
            <person name="Haque T."/>
            <person name="Lashkar M.Z.H."/>
            <person name="Akhand A.I."/>
            <person name="Morshed G."/>
            <person name="Roy S."/>
            <person name="Uddin K.S."/>
            <person name="Rabeya T."/>
            <person name="Hossain A.S."/>
            <person name="Chowdhury A."/>
            <person name="Snigdha A.R."/>
            <person name="Mortoza M.S."/>
            <person name="Matin S.A."/>
            <person name="Hoque S.M.E."/>
            <person name="Islam M.K."/>
            <person name="Roy D.K."/>
            <person name="Haider R."/>
            <person name="Moosa M.M."/>
            <person name="Elias S.M."/>
            <person name="Hasan A.M."/>
            <person name="Jahan S."/>
            <person name="Shafiuddin M."/>
            <person name="Mahmood N."/>
            <person name="Shommy N.S."/>
        </authorList>
    </citation>
    <scope>NUCLEOTIDE SEQUENCE [LARGE SCALE GENOMIC DNA]</scope>
    <source>
        <strain evidence="2">cv. O-4</strain>
    </source>
</reference>
<name>A0A1R3K8B2_9ROSI</name>
<sequence length="47" mass="5611">MANESSRALKRVFFYLVQGCFACNKRWLQKLPRRKTAAKTIYHSVYE</sequence>
<gene>
    <name evidence="1" type="ORF">COLO4_10476</name>
</gene>
<keyword evidence="2" id="KW-1185">Reference proteome</keyword>